<feature type="transmembrane region" description="Helical" evidence="1">
    <location>
        <begin position="12"/>
        <end position="33"/>
    </location>
</feature>
<proteinExistence type="predicted"/>
<evidence type="ECO:0000256" key="1">
    <source>
        <dbReference type="SAM" id="Phobius"/>
    </source>
</evidence>
<dbReference type="AlphaFoldDB" id="X0UW97"/>
<comment type="caution">
    <text evidence="2">The sequence shown here is derived from an EMBL/GenBank/DDBJ whole genome shotgun (WGS) entry which is preliminary data.</text>
</comment>
<reference evidence="2" key="1">
    <citation type="journal article" date="2014" name="Front. Microbiol.">
        <title>High frequency of phylogenetically diverse reductive dehalogenase-homologous genes in deep subseafloor sedimentary metagenomes.</title>
        <authorList>
            <person name="Kawai M."/>
            <person name="Futagami T."/>
            <person name="Toyoda A."/>
            <person name="Takaki Y."/>
            <person name="Nishi S."/>
            <person name="Hori S."/>
            <person name="Arai W."/>
            <person name="Tsubouchi T."/>
            <person name="Morono Y."/>
            <person name="Uchiyama I."/>
            <person name="Ito T."/>
            <person name="Fujiyama A."/>
            <person name="Inagaki F."/>
            <person name="Takami H."/>
        </authorList>
    </citation>
    <scope>NUCLEOTIDE SEQUENCE</scope>
    <source>
        <strain evidence="2">Expedition CK06-06</strain>
    </source>
</reference>
<gene>
    <name evidence="2" type="ORF">S01H1_40953</name>
</gene>
<feature type="non-terminal residue" evidence="2">
    <location>
        <position position="1"/>
    </location>
</feature>
<keyword evidence="1" id="KW-0472">Membrane</keyword>
<accession>X0UW97</accession>
<organism evidence="2">
    <name type="scientific">marine sediment metagenome</name>
    <dbReference type="NCBI Taxonomy" id="412755"/>
    <lineage>
        <taxon>unclassified sequences</taxon>
        <taxon>metagenomes</taxon>
        <taxon>ecological metagenomes</taxon>
    </lineage>
</organism>
<keyword evidence="1" id="KW-0812">Transmembrane</keyword>
<sequence length="60" mass="7086">HNYVRALFKKPPYIWLIKPYAVDYAGVIVYLYLKYLSLPFGHIAREGFNLTFNSGKFMQL</sequence>
<protein>
    <submittedName>
        <fullName evidence="2">Uncharacterized protein</fullName>
    </submittedName>
</protein>
<keyword evidence="1" id="KW-1133">Transmembrane helix</keyword>
<name>X0UW97_9ZZZZ</name>
<dbReference type="EMBL" id="BARS01025952">
    <property type="protein sequence ID" value="GAG10124.1"/>
    <property type="molecule type" value="Genomic_DNA"/>
</dbReference>
<evidence type="ECO:0000313" key="2">
    <source>
        <dbReference type="EMBL" id="GAG10124.1"/>
    </source>
</evidence>